<comment type="caution">
    <text evidence="11">The sequence shown here is derived from an EMBL/GenBank/DDBJ whole genome shotgun (WGS) entry which is preliminary data.</text>
</comment>
<dbReference type="SUPFAM" id="SSF116878">
    <property type="entry name" value="TrmE connector domain"/>
    <property type="match status" value="1"/>
</dbReference>
<evidence type="ECO:0000313" key="11">
    <source>
        <dbReference type="EMBL" id="KAG2531332.1"/>
    </source>
</evidence>
<name>A0A8T0M7N9_9STRA</name>
<evidence type="ECO:0000256" key="6">
    <source>
        <dbReference type="ARBA" id="ARBA00022741"/>
    </source>
</evidence>
<dbReference type="InterPro" id="IPR004520">
    <property type="entry name" value="GTPase_MnmE"/>
</dbReference>
<dbReference type="GO" id="GO:0005525">
    <property type="term" value="F:GTP binding"/>
    <property type="evidence" value="ECO:0007669"/>
    <property type="project" value="UniProtKB-KW"/>
</dbReference>
<dbReference type="PROSITE" id="PS00678">
    <property type="entry name" value="WD_REPEATS_1"/>
    <property type="match status" value="1"/>
</dbReference>
<dbReference type="InterPro" id="IPR015943">
    <property type="entry name" value="WD40/YVTN_repeat-like_dom_sf"/>
</dbReference>
<comment type="similarity">
    <text evidence="2 9">Belongs to the TRAFAC class TrmE-Era-EngA-EngB-Septin-like GTPase superfamily. TrmE GTPase family.</text>
</comment>
<dbReference type="SUPFAM" id="SSF53254">
    <property type="entry name" value="Phosphoglycerate mutase-like"/>
    <property type="match status" value="1"/>
</dbReference>
<dbReference type="InterPro" id="IPR036322">
    <property type="entry name" value="WD40_repeat_dom_sf"/>
</dbReference>
<dbReference type="InterPro" id="IPR018948">
    <property type="entry name" value="GTP-bd_TrmE_N"/>
</dbReference>
<dbReference type="GO" id="GO:0002098">
    <property type="term" value="P:tRNA wobble uridine modification"/>
    <property type="evidence" value="ECO:0007669"/>
    <property type="project" value="TreeGrafter"/>
</dbReference>
<dbReference type="SMART" id="SM00320">
    <property type="entry name" value="WD40"/>
    <property type="match status" value="3"/>
</dbReference>
<keyword evidence="7 9" id="KW-0342">GTP-binding</keyword>
<keyword evidence="3 8" id="KW-0853">WD repeat</keyword>
<dbReference type="Gene3D" id="3.40.50.300">
    <property type="entry name" value="P-loop containing nucleotide triphosphate hydrolases"/>
    <property type="match status" value="1"/>
</dbReference>
<evidence type="ECO:0000256" key="7">
    <source>
        <dbReference type="ARBA" id="ARBA00023134"/>
    </source>
</evidence>
<proteinExistence type="inferred from homology"/>
<evidence type="ECO:0000256" key="8">
    <source>
        <dbReference type="PROSITE-ProRule" id="PRU00221"/>
    </source>
</evidence>
<dbReference type="Gene3D" id="3.30.1360.120">
    <property type="entry name" value="Probable tRNA modification gtpase trme, domain 1"/>
    <property type="match status" value="1"/>
</dbReference>
<keyword evidence="6 9" id="KW-0547">Nucleotide-binding</keyword>
<keyword evidence="4 9" id="KW-0819">tRNA processing</keyword>
<evidence type="ECO:0000256" key="3">
    <source>
        <dbReference type="ARBA" id="ARBA00022574"/>
    </source>
</evidence>
<keyword evidence="5" id="KW-0677">Repeat</keyword>
<dbReference type="GO" id="GO:0005739">
    <property type="term" value="C:mitochondrion"/>
    <property type="evidence" value="ECO:0007669"/>
    <property type="project" value="UniProtKB-SubCell"/>
</dbReference>
<dbReference type="SUPFAM" id="SSF50978">
    <property type="entry name" value="WD40 repeat-like"/>
    <property type="match status" value="1"/>
</dbReference>
<dbReference type="InterPro" id="IPR027266">
    <property type="entry name" value="TrmE/GcvT-like"/>
</dbReference>
<protein>
    <recommendedName>
        <fullName evidence="10">TrmE-type G domain-containing protein</fullName>
    </recommendedName>
</protein>
<accession>A0A8T0M7N9</accession>
<dbReference type="InterPro" id="IPR006073">
    <property type="entry name" value="GTP-bd"/>
</dbReference>
<dbReference type="Pfam" id="PF00400">
    <property type="entry name" value="WD40"/>
    <property type="match status" value="1"/>
</dbReference>
<dbReference type="Pfam" id="PF01926">
    <property type="entry name" value="MMR_HSR1"/>
    <property type="match status" value="1"/>
</dbReference>
<dbReference type="Gene3D" id="2.130.10.10">
    <property type="entry name" value="YVTN repeat-like/Quinoprotein amine dehydrogenase"/>
    <property type="match status" value="1"/>
</dbReference>
<evidence type="ECO:0000256" key="9">
    <source>
        <dbReference type="RuleBase" id="RU003313"/>
    </source>
</evidence>
<dbReference type="InterPro" id="IPR001680">
    <property type="entry name" value="WD40_rpt"/>
</dbReference>
<dbReference type="FunFam" id="3.30.1360.120:FF:000007">
    <property type="entry name" value="tRNA modification GTPase GTPBP3, mitochondrial"/>
    <property type="match status" value="1"/>
</dbReference>
<evidence type="ECO:0000259" key="10">
    <source>
        <dbReference type="PROSITE" id="PS51709"/>
    </source>
</evidence>
<dbReference type="HAMAP" id="MF_00379">
    <property type="entry name" value="GTPase_MnmE"/>
    <property type="match status" value="1"/>
</dbReference>
<dbReference type="Pfam" id="PF10396">
    <property type="entry name" value="TrmE_N"/>
    <property type="match status" value="1"/>
</dbReference>
<evidence type="ECO:0000256" key="5">
    <source>
        <dbReference type="ARBA" id="ARBA00022737"/>
    </source>
</evidence>
<dbReference type="InterPro" id="IPR031168">
    <property type="entry name" value="G_TrmE"/>
</dbReference>
<dbReference type="Gene3D" id="3.40.50.1240">
    <property type="entry name" value="Phosphoglycerate mutase-like"/>
    <property type="match status" value="1"/>
</dbReference>
<dbReference type="GO" id="GO:0030488">
    <property type="term" value="P:tRNA methylation"/>
    <property type="evidence" value="ECO:0007669"/>
    <property type="project" value="TreeGrafter"/>
</dbReference>
<evidence type="ECO:0000256" key="4">
    <source>
        <dbReference type="ARBA" id="ARBA00022694"/>
    </source>
</evidence>
<dbReference type="PANTHER" id="PTHR42714:SF2">
    <property type="entry name" value="TRNA MODIFICATION GTPASE GTPBP3, MITOCHONDRIAL"/>
    <property type="match status" value="1"/>
</dbReference>
<dbReference type="EMBL" id="JPWV03000011">
    <property type="protein sequence ID" value="KAG2531332.1"/>
    <property type="molecule type" value="Genomic_DNA"/>
</dbReference>
<reference evidence="11" key="2">
    <citation type="submission" date="2020-06" db="EMBL/GenBank/DDBJ databases">
        <authorList>
            <person name="Studholme D.J."/>
        </authorList>
    </citation>
    <scope>NUCLEOTIDE SEQUENCE</scope>
    <source>
        <strain evidence="11">NZFS 2646</strain>
    </source>
</reference>
<sequence length="970" mass="106011">MLRRLRSLRLATAAPVRQFTVIAGSDLQDAGAFECDTIYALSSAPGKAGVAVIRISGDLADSCLQQLTKSTALPAPRAAALRKIYHPKTEEHLDDALVLRFPHPKSFTGEDIVELHTHGSLAVVSGVLEALSHLPRCRAAEAGEFTERAFDNNKIDLVQVEGLADLLNSETEAQRNQALRQLSGDIGEIYEGWRDSLVRCLAYTEAMIDFGDDEDDVTDAAYEAAVNRVRVLADSIRGHLADGRRGEILRSGVQVAILGPPNAGKSSLLNVLARRPAAIVSSIAGTTRDVVQVPLNIAGYPVIVSDTAGLRETEDIVEREGVLRAQQCASDADICVVMMDIQNAALLHSDEYQAYLKDGSLAVLNKSDQIAEGKVTDILNTFDEKQCSQLLVISCAEGNGIDVFVDNLAAAVKEKLEVSSGGSASGALITRERHRQNLVECLACLDRFLDDPYQSEIAAEDLRRAVVAIGRILGRIDVEDVLDVLFADFSESCGLQGMIEFTSWEVYTYEDDNNFNNLSLEDRPASDQSGASGALFVGDSAGCISVYAHAANSAGPDTTLGVVDDKQLSEQVDTKFQFRLKRKFSHFHSLGISKLQMIADNCFVVSLGFDEKAQIIDAISGALSSTICSDSAARFVSCSWDERGNMLMLGDAAGYVHLWNIFEDKLVSKTQMVTAMPLAIIGLHILTSGDFLLTGLANGVKQWICNRNTGYIWSFAKKATVCTFKAHTDAVCCLTQHGCLLFSGSEDTLLRMWNMFKLEETYELGVLRPPSLSSSSGSGSPIVCLDVTPAEKLHNTIKDKKLEDQIQVIITSPLTRAIETTIGAFPDTKIPIIVEPSCREMMDTACDIGRVPAELAEQFLPLVDIDFSMLDPFWWLEIEKFPRTGPGNAPPANIVAPKTAEEVLPLRESEKELDARICEFITKLAERPEEHIAVVGHSSFFKRMLRMSRKLNNCELYEISLGEIQLRYTQ</sequence>
<dbReference type="CDD" id="cd04164">
    <property type="entry name" value="trmE"/>
    <property type="match status" value="1"/>
</dbReference>
<dbReference type="AlphaFoldDB" id="A0A8T0M7N9"/>
<dbReference type="InterPro" id="IPR019775">
    <property type="entry name" value="WD40_repeat_CS"/>
</dbReference>
<dbReference type="InterPro" id="IPR029033">
    <property type="entry name" value="His_PPase_superfam"/>
</dbReference>
<reference evidence="11" key="1">
    <citation type="journal article" date="2015" name="Genom Data">
        <title>Genome sequences of six Phytophthora species associated with forests in New Zealand.</title>
        <authorList>
            <person name="Studholme D.J."/>
            <person name="McDougal R.L."/>
            <person name="Sambles C."/>
            <person name="Hansen E."/>
            <person name="Hardy G."/>
            <person name="Grant M."/>
            <person name="Ganley R.J."/>
            <person name="Williams N.M."/>
        </authorList>
    </citation>
    <scope>NUCLEOTIDE SEQUENCE</scope>
    <source>
        <strain evidence="11">NZFS 2646</strain>
    </source>
</reference>
<dbReference type="InterPro" id="IPR005225">
    <property type="entry name" value="Small_GTP-bd"/>
</dbReference>
<dbReference type="InterPro" id="IPR027368">
    <property type="entry name" value="MnmE_dom2"/>
</dbReference>
<dbReference type="InterPro" id="IPR027417">
    <property type="entry name" value="P-loop_NTPase"/>
</dbReference>
<dbReference type="NCBIfam" id="TIGR00231">
    <property type="entry name" value="small_GTP"/>
    <property type="match status" value="1"/>
</dbReference>
<dbReference type="PROSITE" id="PS50082">
    <property type="entry name" value="WD_REPEATS_2"/>
    <property type="match status" value="1"/>
</dbReference>
<dbReference type="CDD" id="cd14858">
    <property type="entry name" value="TrmE_N"/>
    <property type="match status" value="1"/>
</dbReference>
<dbReference type="NCBIfam" id="TIGR00450">
    <property type="entry name" value="mnmE_trmE_thdF"/>
    <property type="match status" value="1"/>
</dbReference>
<dbReference type="PANTHER" id="PTHR42714">
    <property type="entry name" value="TRNA MODIFICATION GTPASE GTPBP3"/>
    <property type="match status" value="1"/>
</dbReference>
<evidence type="ECO:0000256" key="1">
    <source>
        <dbReference type="ARBA" id="ARBA00004173"/>
    </source>
</evidence>
<dbReference type="PROSITE" id="PS51709">
    <property type="entry name" value="G_TRME"/>
    <property type="match status" value="1"/>
</dbReference>
<dbReference type="InterPro" id="IPR025867">
    <property type="entry name" value="MnmE_helical"/>
</dbReference>
<gene>
    <name evidence="11" type="ORF">JM16_001096</name>
</gene>
<evidence type="ECO:0000313" key="12">
    <source>
        <dbReference type="Proteomes" id="UP000785171"/>
    </source>
</evidence>
<organism evidence="11 12">
    <name type="scientific">Phytophthora kernoviae</name>
    <dbReference type="NCBI Taxonomy" id="325452"/>
    <lineage>
        <taxon>Eukaryota</taxon>
        <taxon>Sar</taxon>
        <taxon>Stramenopiles</taxon>
        <taxon>Oomycota</taxon>
        <taxon>Peronosporomycetes</taxon>
        <taxon>Peronosporales</taxon>
        <taxon>Peronosporaceae</taxon>
        <taxon>Phytophthora</taxon>
    </lineage>
</organism>
<comment type="subcellular location">
    <subcellularLocation>
        <location evidence="1">Mitochondrion</location>
    </subcellularLocation>
</comment>
<dbReference type="Gene3D" id="1.20.120.430">
    <property type="entry name" value="tRNA modification GTPase MnmE domain 2"/>
    <property type="match status" value="1"/>
</dbReference>
<dbReference type="Pfam" id="PF12631">
    <property type="entry name" value="MnmE_helical"/>
    <property type="match status" value="1"/>
</dbReference>
<dbReference type="NCBIfam" id="NF003661">
    <property type="entry name" value="PRK05291.1-3"/>
    <property type="match status" value="1"/>
</dbReference>
<evidence type="ECO:0000256" key="2">
    <source>
        <dbReference type="ARBA" id="ARBA00011043"/>
    </source>
</evidence>
<dbReference type="GO" id="GO:0003924">
    <property type="term" value="F:GTPase activity"/>
    <property type="evidence" value="ECO:0007669"/>
    <property type="project" value="InterPro"/>
</dbReference>
<feature type="domain" description="TrmE-type G" evidence="10">
    <location>
        <begin position="252"/>
        <end position="413"/>
    </location>
</feature>
<dbReference type="SUPFAM" id="SSF52540">
    <property type="entry name" value="P-loop containing nucleoside triphosphate hydrolases"/>
    <property type="match status" value="1"/>
</dbReference>
<feature type="repeat" description="WD" evidence="8">
    <location>
        <begin position="724"/>
        <end position="763"/>
    </location>
</feature>
<dbReference type="Proteomes" id="UP000785171">
    <property type="component" value="Unassembled WGS sequence"/>
</dbReference>